<organism evidence="1">
    <name type="scientific">Ditylum brightwellii</name>
    <dbReference type="NCBI Taxonomy" id="49249"/>
    <lineage>
        <taxon>Eukaryota</taxon>
        <taxon>Sar</taxon>
        <taxon>Stramenopiles</taxon>
        <taxon>Ochrophyta</taxon>
        <taxon>Bacillariophyta</taxon>
        <taxon>Mediophyceae</taxon>
        <taxon>Lithodesmiophycidae</taxon>
        <taxon>Lithodesmiales</taxon>
        <taxon>Lithodesmiaceae</taxon>
        <taxon>Ditylum</taxon>
    </lineage>
</organism>
<name>A0A7S4V4U7_9STRA</name>
<proteinExistence type="predicted"/>
<sequence>MIVCLFSIIGRFPHDSIYQLHTNTHHHSKISIIHIETYILLPRSNYDVPPPPPNNVSQQQQGQNVSNGHSSGGNVYIVLWHFGHFHDFVLGESIFSVSQCSQCHIPDAP</sequence>
<dbReference type="AlphaFoldDB" id="A0A7S4V4U7"/>
<gene>
    <name evidence="1" type="ORF">DBRI00130_LOCUS15244</name>
</gene>
<reference evidence="1" key="1">
    <citation type="submission" date="2021-01" db="EMBL/GenBank/DDBJ databases">
        <authorList>
            <person name="Corre E."/>
            <person name="Pelletier E."/>
            <person name="Niang G."/>
            <person name="Scheremetjew M."/>
            <person name="Finn R."/>
            <person name="Kale V."/>
            <person name="Holt S."/>
            <person name="Cochrane G."/>
            <person name="Meng A."/>
            <person name="Brown T."/>
            <person name="Cohen L."/>
        </authorList>
    </citation>
    <scope>NUCLEOTIDE SEQUENCE</scope>
    <source>
        <strain evidence="1">GSO104</strain>
    </source>
</reference>
<evidence type="ECO:0000313" key="1">
    <source>
        <dbReference type="EMBL" id="CAE4607830.1"/>
    </source>
</evidence>
<dbReference type="EMBL" id="HBNS01019150">
    <property type="protein sequence ID" value="CAE4607830.1"/>
    <property type="molecule type" value="Transcribed_RNA"/>
</dbReference>
<protein>
    <submittedName>
        <fullName evidence="1">Uncharacterized protein</fullName>
    </submittedName>
</protein>
<accession>A0A7S4V4U7</accession>